<name>C9MU23_9FUSO</name>
<organism evidence="1 2">
    <name type="scientific">Leptotrichia hofstadii F0254</name>
    <dbReference type="NCBI Taxonomy" id="634994"/>
    <lineage>
        <taxon>Bacteria</taxon>
        <taxon>Fusobacteriati</taxon>
        <taxon>Fusobacteriota</taxon>
        <taxon>Fusobacteriia</taxon>
        <taxon>Fusobacteriales</taxon>
        <taxon>Leptotrichiaceae</taxon>
        <taxon>Leptotrichia</taxon>
    </lineage>
</organism>
<dbReference type="Proteomes" id="UP000006233">
    <property type="component" value="Unassembled WGS sequence"/>
</dbReference>
<gene>
    <name evidence="1" type="ORF">GCWU000323_00041</name>
</gene>
<dbReference type="AlphaFoldDB" id="C9MU23"/>
<evidence type="ECO:0000313" key="1">
    <source>
        <dbReference type="EMBL" id="EEX75830.1"/>
    </source>
</evidence>
<dbReference type="RefSeq" id="WP_006803378.1">
    <property type="nucleotide sequence ID" value="NZ_GG700632.1"/>
</dbReference>
<proteinExistence type="predicted"/>
<dbReference type="eggNOG" id="COG1853">
    <property type="taxonomic scope" value="Bacteria"/>
</dbReference>
<dbReference type="SUPFAM" id="SSF50475">
    <property type="entry name" value="FMN-binding split barrel"/>
    <property type="match status" value="1"/>
</dbReference>
<evidence type="ECO:0000313" key="2">
    <source>
        <dbReference type="Proteomes" id="UP000006233"/>
    </source>
</evidence>
<comment type="caution">
    <text evidence="1">The sequence shown here is derived from an EMBL/GenBank/DDBJ whole genome shotgun (WGS) entry which is preliminary data.</text>
</comment>
<dbReference type="InterPro" id="IPR012349">
    <property type="entry name" value="Split_barrel_FMN-bd"/>
</dbReference>
<sequence>MFFFKFFNGYKKELHVLGLKSGRDVDKIAEVGFNPIFLDGVPAFEEAKLVIVAEKLYIDDIKPENFIDKNIPEKLYTKEEPHIVYTGRVKKIYVKD</sequence>
<dbReference type="HOGENOM" id="CLU_2356290_0_0_0"/>
<dbReference type="EMBL" id="ACVB02000005">
    <property type="protein sequence ID" value="EEX75830.1"/>
    <property type="molecule type" value="Genomic_DNA"/>
</dbReference>
<dbReference type="STRING" id="634994.GCWU000323_00041"/>
<reference evidence="1 2" key="1">
    <citation type="submission" date="2009-09" db="EMBL/GenBank/DDBJ databases">
        <authorList>
            <person name="Weinstock G."/>
            <person name="Sodergren E."/>
            <person name="Clifton S."/>
            <person name="Fulton L."/>
            <person name="Fulton B."/>
            <person name="Courtney L."/>
            <person name="Fronick C."/>
            <person name="Harrison M."/>
            <person name="Strong C."/>
            <person name="Farmer C."/>
            <person name="Delahaunty K."/>
            <person name="Markovic C."/>
            <person name="Hall O."/>
            <person name="Minx P."/>
            <person name="Tomlinson C."/>
            <person name="Mitreva M."/>
            <person name="Nelson J."/>
            <person name="Hou S."/>
            <person name="Wollam A."/>
            <person name="Pepin K.H."/>
            <person name="Johnson M."/>
            <person name="Bhonagiri V."/>
            <person name="Nash W.E."/>
            <person name="Warren W."/>
            <person name="Chinwalla A."/>
            <person name="Mardis E.R."/>
            <person name="Wilson R.K."/>
        </authorList>
    </citation>
    <scope>NUCLEOTIDE SEQUENCE [LARGE SCALE GENOMIC DNA]</scope>
    <source>
        <strain evidence="1 2">F0254</strain>
    </source>
</reference>
<dbReference type="Gene3D" id="2.30.110.10">
    <property type="entry name" value="Electron Transport, Fmn-binding Protein, Chain A"/>
    <property type="match status" value="1"/>
</dbReference>
<protein>
    <submittedName>
        <fullName evidence="1">Uncharacterized protein</fullName>
    </submittedName>
</protein>
<accession>C9MU23</accession>